<protein>
    <submittedName>
        <fullName evidence="1">Uncharacterized protein</fullName>
    </submittedName>
</protein>
<sequence length="148" mass="16397">MCIFHLKSPHCISDKLGRHTGKNEWISPPVARRPHVLQLFQKGEGGFICSEIVATSSSHRHPSAVGFFSPKGEGLQTGQHRKSAIWPRVTLRTTQGQSQELASPRVWSLPSPSSDFLGGSKVSRWCADSKDANFQGTIRKSDNCWIKT</sequence>
<proteinExistence type="predicted"/>
<dbReference type="EMBL" id="BPLR01008226">
    <property type="protein sequence ID" value="GIY23038.1"/>
    <property type="molecule type" value="Genomic_DNA"/>
</dbReference>
<gene>
    <name evidence="1" type="ORF">CEXT_32441</name>
</gene>
<organism evidence="1 2">
    <name type="scientific">Caerostris extrusa</name>
    <name type="common">Bark spider</name>
    <name type="synonym">Caerostris bankana</name>
    <dbReference type="NCBI Taxonomy" id="172846"/>
    <lineage>
        <taxon>Eukaryota</taxon>
        <taxon>Metazoa</taxon>
        <taxon>Ecdysozoa</taxon>
        <taxon>Arthropoda</taxon>
        <taxon>Chelicerata</taxon>
        <taxon>Arachnida</taxon>
        <taxon>Araneae</taxon>
        <taxon>Araneomorphae</taxon>
        <taxon>Entelegynae</taxon>
        <taxon>Araneoidea</taxon>
        <taxon>Araneidae</taxon>
        <taxon>Caerostris</taxon>
    </lineage>
</organism>
<dbReference type="Proteomes" id="UP001054945">
    <property type="component" value="Unassembled WGS sequence"/>
</dbReference>
<comment type="caution">
    <text evidence="1">The sequence shown here is derived from an EMBL/GenBank/DDBJ whole genome shotgun (WGS) entry which is preliminary data.</text>
</comment>
<keyword evidence="2" id="KW-1185">Reference proteome</keyword>
<name>A0AAV4RM63_CAEEX</name>
<reference evidence="1 2" key="1">
    <citation type="submission" date="2021-06" db="EMBL/GenBank/DDBJ databases">
        <title>Caerostris extrusa draft genome.</title>
        <authorList>
            <person name="Kono N."/>
            <person name="Arakawa K."/>
        </authorList>
    </citation>
    <scope>NUCLEOTIDE SEQUENCE [LARGE SCALE GENOMIC DNA]</scope>
</reference>
<accession>A0AAV4RM63</accession>
<evidence type="ECO:0000313" key="1">
    <source>
        <dbReference type="EMBL" id="GIY23038.1"/>
    </source>
</evidence>
<evidence type="ECO:0000313" key="2">
    <source>
        <dbReference type="Proteomes" id="UP001054945"/>
    </source>
</evidence>
<dbReference type="AlphaFoldDB" id="A0AAV4RM63"/>